<sequence length="45" mass="5256">MDSTFETVDKNSITGKLRWFQPIDIVLVNGTERELTWDQWMALLG</sequence>
<dbReference type="KEGG" id="eff:skT53_22540"/>
<dbReference type="AlphaFoldDB" id="A0A7I8DE87"/>
<organism evidence="1 2">
    <name type="scientific">Effusibacillus dendaii</name>
    <dbReference type="NCBI Taxonomy" id="2743772"/>
    <lineage>
        <taxon>Bacteria</taxon>
        <taxon>Bacillati</taxon>
        <taxon>Bacillota</taxon>
        <taxon>Bacilli</taxon>
        <taxon>Bacillales</taxon>
        <taxon>Alicyclobacillaceae</taxon>
        <taxon>Effusibacillus</taxon>
    </lineage>
</organism>
<evidence type="ECO:0000313" key="2">
    <source>
        <dbReference type="Proteomes" id="UP000593802"/>
    </source>
</evidence>
<evidence type="ECO:0000313" key="1">
    <source>
        <dbReference type="EMBL" id="BCJ87269.1"/>
    </source>
</evidence>
<dbReference type="EMBL" id="AP023366">
    <property type="protein sequence ID" value="BCJ87269.1"/>
    <property type="molecule type" value="Genomic_DNA"/>
</dbReference>
<proteinExistence type="predicted"/>
<reference evidence="1 2" key="1">
    <citation type="submission" date="2020-08" db="EMBL/GenBank/DDBJ databases">
        <title>Complete Genome Sequence of Effusibacillus dendaii Strain skT53, Isolated from Farmland soil.</title>
        <authorList>
            <person name="Konishi T."/>
            <person name="Kawasaki H."/>
        </authorList>
    </citation>
    <scope>NUCLEOTIDE SEQUENCE [LARGE SCALE GENOMIC DNA]</scope>
    <source>
        <strain evidence="2">skT53</strain>
    </source>
</reference>
<gene>
    <name evidence="1" type="ORF">skT53_22540</name>
</gene>
<accession>A0A7I8DE87</accession>
<protein>
    <submittedName>
        <fullName evidence="1">Uncharacterized protein</fullName>
    </submittedName>
</protein>
<dbReference type="Proteomes" id="UP000593802">
    <property type="component" value="Chromosome"/>
</dbReference>
<keyword evidence="2" id="KW-1185">Reference proteome</keyword>
<name>A0A7I8DE87_9BACL</name>